<dbReference type="Proteomes" id="UP000235371">
    <property type="component" value="Unassembled WGS sequence"/>
</dbReference>
<feature type="transmembrane region" description="Helical" evidence="10">
    <location>
        <begin position="262"/>
        <end position="283"/>
    </location>
</feature>
<evidence type="ECO:0000256" key="9">
    <source>
        <dbReference type="ARBA" id="ARBA00045912"/>
    </source>
</evidence>
<feature type="transmembrane region" description="Helical" evidence="10">
    <location>
        <begin position="398"/>
        <end position="415"/>
    </location>
</feature>
<feature type="transmembrane region" description="Helical" evidence="10">
    <location>
        <begin position="160"/>
        <end position="180"/>
    </location>
</feature>
<keyword evidence="5 10" id="KW-0256">Endoplasmic reticulum</keyword>
<reference evidence="11 12" key="1">
    <citation type="submission" date="2016-04" db="EMBL/GenBank/DDBJ databases">
        <title>A degradative enzymes factory behind the ericoid mycorrhizal symbiosis.</title>
        <authorList>
            <consortium name="DOE Joint Genome Institute"/>
            <person name="Martino E."/>
            <person name="Morin E."/>
            <person name="Grelet G."/>
            <person name="Kuo A."/>
            <person name="Kohler A."/>
            <person name="Daghino S."/>
            <person name="Barry K."/>
            <person name="Choi C."/>
            <person name="Cichocki N."/>
            <person name="Clum A."/>
            <person name="Copeland A."/>
            <person name="Hainaut M."/>
            <person name="Haridas S."/>
            <person name="Labutti K."/>
            <person name="Lindquist E."/>
            <person name="Lipzen A."/>
            <person name="Khouja H.-R."/>
            <person name="Murat C."/>
            <person name="Ohm R."/>
            <person name="Olson A."/>
            <person name="Spatafora J."/>
            <person name="Veneault-Fourrey C."/>
            <person name="Henrissat B."/>
            <person name="Grigoriev I."/>
            <person name="Martin F."/>
            <person name="Perotto S."/>
        </authorList>
    </citation>
    <scope>NUCLEOTIDE SEQUENCE [LARGE SCALE GENOMIC DNA]</scope>
    <source>
        <strain evidence="11 12">E</strain>
    </source>
</reference>
<organism evidence="11 12">
    <name type="scientific">Hyaloscypha bicolor E</name>
    <dbReference type="NCBI Taxonomy" id="1095630"/>
    <lineage>
        <taxon>Eukaryota</taxon>
        <taxon>Fungi</taxon>
        <taxon>Dikarya</taxon>
        <taxon>Ascomycota</taxon>
        <taxon>Pezizomycotina</taxon>
        <taxon>Leotiomycetes</taxon>
        <taxon>Helotiales</taxon>
        <taxon>Hyaloscyphaceae</taxon>
        <taxon>Hyaloscypha</taxon>
        <taxon>Hyaloscypha bicolor</taxon>
    </lineage>
</organism>
<feature type="transmembrane region" description="Helical" evidence="10">
    <location>
        <begin position="117"/>
        <end position="140"/>
    </location>
</feature>
<evidence type="ECO:0000256" key="5">
    <source>
        <dbReference type="ARBA" id="ARBA00022824"/>
    </source>
</evidence>
<keyword evidence="10" id="KW-0813">Transport</keyword>
<dbReference type="OrthoDB" id="9979195at2759"/>
<dbReference type="InterPro" id="IPR007594">
    <property type="entry name" value="RFT1"/>
</dbReference>
<evidence type="ECO:0000256" key="6">
    <source>
        <dbReference type="ARBA" id="ARBA00022989"/>
    </source>
</evidence>
<dbReference type="GO" id="GO:0006488">
    <property type="term" value="P:dolichol-linked oligosaccharide biosynthetic process"/>
    <property type="evidence" value="ECO:0007669"/>
    <property type="project" value="InterPro"/>
</dbReference>
<comment type="similarity">
    <text evidence="3 10">Belongs to the RFT1 family.</text>
</comment>
<dbReference type="GO" id="GO:0034203">
    <property type="term" value="P:glycolipid translocation"/>
    <property type="evidence" value="ECO:0007669"/>
    <property type="project" value="TreeGrafter"/>
</dbReference>
<keyword evidence="12" id="KW-1185">Reference proteome</keyword>
<dbReference type="InParanoid" id="A0A2J6T227"/>
<evidence type="ECO:0000256" key="8">
    <source>
        <dbReference type="ARBA" id="ARBA00044793"/>
    </source>
</evidence>
<feature type="transmembrane region" description="Helical" evidence="10">
    <location>
        <begin position="220"/>
        <end position="242"/>
    </location>
</feature>
<feature type="transmembrane region" description="Helical" evidence="10">
    <location>
        <begin position="436"/>
        <end position="457"/>
    </location>
</feature>
<evidence type="ECO:0000256" key="4">
    <source>
        <dbReference type="ARBA" id="ARBA00022692"/>
    </source>
</evidence>
<name>A0A2J6T227_9HELO</name>
<feature type="transmembrane region" description="Helical" evidence="10">
    <location>
        <begin position="499"/>
        <end position="519"/>
    </location>
</feature>
<feature type="transmembrane region" description="Helical" evidence="10">
    <location>
        <begin position="463"/>
        <end position="487"/>
    </location>
</feature>
<evidence type="ECO:0000313" key="11">
    <source>
        <dbReference type="EMBL" id="PMD56993.1"/>
    </source>
</evidence>
<dbReference type="AlphaFoldDB" id="A0A2J6T227"/>
<dbReference type="GeneID" id="36585190"/>
<dbReference type="GO" id="GO:0005789">
    <property type="term" value="C:endoplasmic reticulum membrane"/>
    <property type="evidence" value="ECO:0007669"/>
    <property type="project" value="UniProtKB-SubCell"/>
</dbReference>
<keyword evidence="6 10" id="KW-1133">Transmembrane helix</keyword>
<dbReference type="EMBL" id="KZ613847">
    <property type="protein sequence ID" value="PMD56993.1"/>
    <property type="molecule type" value="Genomic_DNA"/>
</dbReference>
<comment type="subcellular location">
    <subcellularLocation>
        <location evidence="1 10">Endoplasmic reticulum membrane</location>
        <topology evidence="1 10">Multi-pass membrane protein</topology>
    </subcellularLocation>
</comment>
<dbReference type="RefSeq" id="XP_024733897.1">
    <property type="nucleotide sequence ID" value="XM_024877113.1"/>
</dbReference>
<dbReference type="Pfam" id="PF04506">
    <property type="entry name" value="Rft-1"/>
    <property type="match status" value="1"/>
</dbReference>
<feature type="transmembrane region" description="Helical" evidence="10">
    <location>
        <begin position="531"/>
        <end position="553"/>
    </location>
</feature>
<evidence type="ECO:0000256" key="7">
    <source>
        <dbReference type="ARBA" id="ARBA00023136"/>
    </source>
</evidence>
<evidence type="ECO:0000256" key="10">
    <source>
        <dbReference type="RuleBase" id="RU365067"/>
    </source>
</evidence>
<feature type="transmembrane region" description="Helical" evidence="10">
    <location>
        <begin position="366"/>
        <end position="386"/>
    </location>
</feature>
<gene>
    <name evidence="11" type="ORF">K444DRAFT_565811</name>
</gene>
<keyword evidence="4 10" id="KW-0812">Transmembrane</keyword>
<protein>
    <recommendedName>
        <fullName evidence="8 10">Man(5)GlcNAc(2)-PP-dolichol translocation protein RFT1</fullName>
    </recommendedName>
</protein>
<accession>A0A2J6T227</accession>
<evidence type="ECO:0000313" key="12">
    <source>
        <dbReference type="Proteomes" id="UP000235371"/>
    </source>
</evidence>
<dbReference type="PANTHER" id="PTHR13117:SF5">
    <property type="entry name" value="PROTEIN RFT1 HOMOLOG"/>
    <property type="match status" value="1"/>
</dbReference>
<comment type="pathway">
    <text evidence="2">Protein modification; protein glycosylation.</text>
</comment>
<comment type="function">
    <text evidence="9 10">Intramembrane glycolipid transporter that operates in the biosynthetic pathway of dolichol-linked oligosaccharides, the glycan precursors employed in protein asparagine (N)-glycosylation. The sequential addition of sugars to dolichol pyrophosphate produces dolichol-linked oligosaccharides containing fourteen sugars, including two GlcNAcs, nine mannoses and three glucoses. Once assembled, the oligosaccharide is transferred from the lipid to nascent proteins by oligosaccharyltransferases. The assembly of dolichol-linked oligosaccharides begins on the cytosolic side of the endoplasmic reticulum membrane and finishes in its lumen. RFT1 could mediate the translocation of the cytosolically oriented intermediate DolPP-GlcNAc2Man5, produced by ALG11, into the ER lumen where dolichol-linked oligosaccharides assembly continues. However, the intramembrane lipid transporter activity could not be confirmed in vitro.</text>
</comment>
<evidence type="ECO:0000256" key="2">
    <source>
        <dbReference type="ARBA" id="ARBA00004922"/>
    </source>
</evidence>
<evidence type="ECO:0000256" key="1">
    <source>
        <dbReference type="ARBA" id="ARBA00004477"/>
    </source>
</evidence>
<evidence type="ECO:0000256" key="3">
    <source>
        <dbReference type="ARBA" id="ARBA00010288"/>
    </source>
</evidence>
<proteinExistence type="inferred from homology"/>
<keyword evidence="7 10" id="KW-0472">Membrane</keyword>
<dbReference type="STRING" id="1095630.A0A2J6T227"/>
<dbReference type="PANTHER" id="PTHR13117">
    <property type="entry name" value="ENDOPLASMIC RETICULUM MULTISPAN TRANSMEMBRANE PROTEIN-RELATED"/>
    <property type="match status" value="1"/>
</dbReference>
<sequence>MPVNSERVPAPSGIATKLPVLSRSAVGAALLISLQLCSRILTFIVNQVFIRFLSPELLGISTQLELYSITVLFFARESLRVAIQRQADTIDAVSKETEKVPKGHVDERTAAGRSQAIVNLAYISMGLGVAFAFGFAWLYLHTTPSQDPTVLESLYFRESLSIYGLAAIWELLAEPCYVIAQQKARFEVRAVAESTATALRCLMTCGSALWASQVSMDIGVLPFALGQGIYALSLSIVYYWKVWGISSANGFSLMAAPICSNSTWYIFSYFSWPLLSLSGTFFVQSIMKHFLTQGDTLIITSLASLQAQGTYALVSNYGGLIARLLLQPVEEVSRNHFGKALSVVNGTPSKEVVLNARDQLLRLLRVYVLLSVCIVAVGPTVAPLLVKATAGSKWTSSGAGSVLATYCYYIPLLAINGLTEAFASSVATESELNRQTIWMIGFSVAFASAAFTSLQVLDLGAEGLVWANGLNMLLRITWCAAFIQAYLKRYGASLETRLLIPRPMTMAAGVVTYAVLVQLQSTFNDGIVDFLKSGVVAVVFVIVLSFSERAFLLECFRTFRRPRQ</sequence>
<dbReference type="FunCoup" id="A0A2J6T227">
    <property type="interactions" value="717"/>
</dbReference>